<dbReference type="NCBIfam" id="TIGR00002">
    <property type="entry name" value="S16"/>
    <property type="match status" value="1"/>
</dbReference>
<reference evidence="4 5" key="1">
    <citation type="journal article" date="2015" name="Nature">
        <title>rRNA introns, odd ribosomes, and small enigmatic genomes across a large radiation of phyla.</title>
        <authorList>
            <person name="Brown C.T."/>
            <person name="Hug L.A."/>
            <person name="Thomas B.C."/>
            <person name="Sharon I."/>
            <person name="Castelle C.J."/>
            <person name="Singh A."/>
            <person name="Wilkins M.J."/>
            <person name="Williams K.H."/>
            <person name="Banfield J.F."/>
        </authorList>
    </citation>
    <scope>NUCLEOTIDE SEQUENCE [LARGE SCALE GENOMIC DNA]</scope>
</reference>
<evidence type="ECO:0000256" key="1">
    <source>
        <dbReference type="ARBA" id="ARBA00022980"/>
    </source>
</evidence>
<dbReference type="Proteomes" id="UP000034603">
    <property type="component" value="Unassembled WGS sequence"/>
</dbReference>
<dbReference type="PANTHER" id="PTHR12919:SF20">
    <property type="entry name" value="SMALL RIBOSOMAL SUBUNIT PROTEIN BS16M"/>
    <property type="match status" value="1"/>
</dbReference>
<accession>A0A0G0KSY6</accession>
<protein>
    <recommendedName>
        <fullName evidence="3">Small ribosomal subunit protein bS16</fullName>
    </recommendedName>
</protein>
<dbReference type="PANTHER" id="PTHR12919">
    <property type="entry name" value="30S RIBOSOMAL PROTEIN S16"/>
    <property type="match status" value="1"/>
</dbReference>
<evidence type="ECO:0000256" key="3">
    <source>
        <dbReference type="HAMAP-Rule" id="MF_00385"/>
    </source>
</evidence>
<dbReference type="HAMAP" id="MF_00385">
    <property type="entry name" value="Ribosomal_bS16"/>
    <property type="match status" value="1"/>
</dbReference>
<dbReference type="InterPro" id="IPR000307">
    <property type="entry name" value="Ribosomal_bS16"/>
</dbReference>
<keyword evidence="2 3" id="KW-0687">Ribonucleoprotein</keyword>
<dbReference type="GO" id="GO:0005737">
    <property type="term" value="C:cytoplasm"/>
    <property type="evidence" value="ECO:0007669"/>
    <property type="project" value="UniProtKB-ARBA"/>
</dbReference>
<comment type="similarity">
    <text evidence="3">Belongs to the bacterial ribosomal protein bS16 family.</text>
</comment>
<dbReference type="GO" id="GO:0006412">
    <property type="term" value="P:translation"/>
    <property type="evidence" value="ECO:0007669"/>
    <property type="project" value="UniProtKB-UniRule"/>
</dbReference>
<comment type="caution">
    <text evidence="4">The sequence shown here is derived from an EMBL/GenBank/DDBJ whole genome shotgun (WGS) entry which is preliminary data.</text>
</comment>
<dbReference type="InterPro" id="IPR023803">
    <property type="entry name" value="Ribosomal_bS16_dom_sf"/>
</dbReference>
<evidence type="ECO:0000256" key="2">
    <source>
        <dbReference type="ARBA" id="ARBA00023274"/>
    </source>
</evidence>
<evidence type="ECO:0000313" key="5">
    <source>
        <dbReference type="Proteomes" id="UP000034603"/>
    </source>
</evidence>
<dbReference type="EMBL" id="LBTR01000044">
    <property type="protein sequence ID" value="KKQ43676.1"/>
    <property type="molecule type" value="Genomic_DNA"/>
</dbReference>
<gene>
    <name evidence="3" type="primary">rpsP</name>
    <name evidence="4" type="ORF">US62_C0044G0004</name>
</gene>
<dbReference type="GO" id="GO:0003735">
    <property type="term" value="F:structural constituent of ribosome"/>
    <property type="evidence" value="ECO:0007669"/>
    <property type="project" value="InterPro"/>
</dbReference>
<keyword evidence="1 3" id="KW-0689">Ribosomal protein</keyword>
<dbReference type="Gene3D" id="3.30.1320.10">
    <property type="match status" value="1"/>
</dbReference>
<dbReference type="SUPFAM" id="SSF54565">
    <property type="entry name" value="Ribosomal protein S16"/>
    <property type="match status" value="1"/>
</dbReference>
<proteinExistence type="inferred from homology"/>
<sequence length="74" mass="8623">MIKIRLAKFGKRNDHFFRIVAIDEKKKVVGEPLDILGHWHPKKSVLSLDKTKLKSWIEKGAKLSPTVKKLFEKK</sequence>
<dbReference type="GO" id="GO:0015935">
    <property type="term" value="C:small ribosomal subunit"/>
    <property type="evidence" value="ECO:0007669"/>
    <property type="project" value="TreeGrafter"/>
</dbReference>
<name>A0A0G0KSY6_9BACT</name>
<dbReference type="Pfam" id="PF00886">
    <property type="entry name" value="Ribosomal_S16"/>
    <property type="match status" value="1"/>
</dbReference>
<organism evidence="4 5">
    <name type="scientific">Candidatus Woesebacteria bacterium GW2011_GWA1_37_8</name>
    <dbReference type="NCBI Taxonomy" id="1618546"/>
    <lineage>
        <taxon>Bacteria</taxon>
        <taxon>Candidatus Woeseibacteriota</taxon>
    </lineage>
</organism>
<dbReference type="AlphaFoldDB" id="A0A0G0KSY6"/>
<evidence type="ECO:0000313" key="4">
    <source>
        <dbReference type="EMBL" id="KKQ43676.1"/>
    </source>
</evidence>